<dbReference type="AlphaFoldDB" id="A0AAQ3T5Z3"/>
<dbReference type="Proteomes" id="UP001341281">
    <property type="component" value="Chromosome 04"/>
</dbReference>
<name>A0AAQ3T5Z3_PASNO</name>
<protein>
    <recommendedName>
        <fullName evidence="4">Myb/SANT-like domain-containing protein</fullName>
    </recommendedName>
</protein>
<feature type="non-terminal residue" evidence="2">
    <location>
        <position position="1"/>
    </location>
</feature>
<evidence type="ECO:0000313" key="3">
    <source>
        <dbReference type="Proteomes" id="UP001341281"/>
    </source>
</evidence>
<dbReference type="PANTHER" id="PTHR47624">
    <property type="entry name" value="OS01G0204900 PROTEIN"/>
    <property type="match status" value="1"/>
</dbReference>
<keyword evidence="3" id="KW-1185">Reference proteome</keyword>
<dbReference type="EMBL" id="CP144748">
    <property type="protein sequence ID" value="WVZ67233.1"/>
    <property type="molecule type" value="Genomic_DNA"/>
</dbReference>
<evidence type="ECO:0008006" key="4">
    <source>
        <dbReference type="Google" id="ProtNLM"/>
    </source>
</evidence>
<sequence length="290" mass="33323">EMAGNSVIWQPQEVEDLLLYFKEKIQVSGKALVLRETHHEECARRINEKYGTHFTGKQVYYKYHKLKGEWKVILEAKSASGASFDDVQKKIIYDEIEVVKMKDKSDKRAKYYNVPIPFYDDMKFVFSGKHATGEFSVLQTPFDHPSKLDEADPIGNMTTQDQINGDVDPSQHYDSDTLSGSESPTTPVSTKRKSEEKEKKGKRSKRDFSAVQEVTGAMNNMFDTMRFTHVTDPNEGIYKEYPLLVRLDLQTFLAQNANIASMLKGRPEEAIKQWVAQWVMGRYHSEVETS</sequence>
<reference evidence="2 3" key="1">
    <citation type="submission" date="2024-02" db="EMBL/GenBank/DDBJ databases">
        <title>High-quality chromosome-scale genome assembly of Pensacola bahiagrass (Paspalum notatum Flugge var. saurae).</title>
        <authorList>
            <person name="Vega J.M."/>
            <person name="Podio M."/>
            <person name="Orjuela J."/>
            <person name="Siena L.A."/>
            <person name="Pessino S.C."/>
            <person name="Combes M.C."/>
            <person name="Mariac C."/>
            <person name="Albertini E."/>
            <person name="Pupilli F."/>
            <person name="Ortiz J.P.A."/>
            <person name="Leblanc O."/>
        </authorList>
    </citation>
    <scope>NUCLEOTIDE SEQUENCE [LARGE SCALE GENOMIC DNA]</scope>
    <source>
        <strain evidence="2">R1</strain>
        <tissue evidence="2">Leaf</tissue>
    </source>
</reference>
<proteinExistence type="predicted"/>
<feature type="region of interest" description="Disordered" evidence="1">
    <location>
        <begin position="146"/>
        <end position="210"/>
    </location>
</feature>
<organism evidence="2 3">
    <name type="scientific">Paspalum notatum var. saurae</name>
    <dbReference type="NCBI Taxonomy" id="547442"/>
    <lineage>
        <taxon>Eukaryota</taxon>
        <taxon>Viridiplantae</taxon>
        <taxon>Streptophyta</taxon>
        <taxon>Embryophyta</taxon>
        <taxon>Tracheophyta</taxon>
        <taxon>Spermatophyta</taxon>
        <taxon>Magnoliopsida</taxon>
        <taxon>Liliopsida</taxon>
        <taxon>Poales</taxon>
        <taxon>Poaceae</taxon>
        <taxon>PACMAD clade</taxon>
        <taxon>Panicoideae</taxon>
        <taxon>Andropogonodae</taxon>
        <taxon>Paspaleae</taxon>
        <taxon>Paspalinae</taxon>
        <taxon>Paspalum</taxon>
    </lineage>
</organism>
<accession>A0AAQ3T5Z3</accession>
<evidence type="ECO:0000256" key="1">
    <source>
        <dbReference type="SAM" id="MobiDB-lite"/>
    </source>
</evidence>
<feature type="compositionally biased region" description="Polar residues" evidence="1">
    <location>
        <begin position="176"/>
        <end position="188"/>
    </location>
</feature>
<evidence type="ECO:0000313" key="2">
    <source>
        <dbReference type="EMBL" id="WVZ67233.1"/>
    </source>
</evidence>
<gene>
    <name evidence="2" type="ORF">U9M48_016341</name>
</gene>
<dbReference type="PANTHER" id="PTHR47624:SF1">
    <property type="entry name" value="OS01G0204900 PROTEIN"/>
    <property type="match status" value="1"/>
</dbReference>